<evidence type="ECO:0000313" key="2">
    <source>
        <dbReference type="Proteomes" id="UP000397656"/>
    </source>
</evidence>
<dbReference type="RefSeq" id="WP_170302034.1">
    <property type="nucleotide sequence ID" value="NZ_CP062803.1"/>
</dbReference>
<gene>
    <name evidence="1" type="ORF">F7R26_003475</name>
</gene>
<dbReference type="GeneID" id="98399948"/>
<protein>
    <submittedName>
        <fullName evidence="1">Uncharacterized protein</fullName>
    </submittedName>
</protein>
<organism evidence="1 2">
    <name type="scientific">Cupriavidus basilensis</name>
    <dbReference type="NCBI Taxonomy" id="68895"/>
    <lineage>
        <taxon>Bacteria</taxon>
        <taxon>Pseudomonadati</taxon>
        <taxon>Pseudomonadota</taxon>
        <taxon>Betaproteobacteria</taxon>
        <taxon>Burkholderiales</taxon>
        <taxon>Burkholderiaceae</taxon>
        <taxon>Cupriavidus</taxon>
    </lineage>
</organism>
<evidence type="ECO:0000313" key="1">
    <source>
        <dbReference type="EMBL" id="QOT77160.1"/>
    </source>
</evidence>
<proteinExistence type="predicted"/>
<dbReference type="AlphaFoldDB" id="A0A7M2GWI8"/>
<name>A0A7M2GWI8_9BURK</name>
<accession>A0A7M2GWI8</accession>
<sequence length="56" mass="6218">MMRLLIHWIGATRCQSAQSNYSQQAAYHASQHMARVAMASAGSPRAGENRINVFQI</sequence>
<reference evidence="1 2" key="1">
    <citation type="submission" date="2020-10" db="EMBL/GenBank/DDBJ databases">
        <title>Complete genome sequence of Cupriavidus basilensis CCUG 49340T.</title>
        <authorList>
            <person name="Salva-Serra F."/>
            <person name="Donoso R.A."/>
            <person name="Cho K.H."/>
            <person name="Yoo J.A."/>
            <person name="Lee K."/>
            <person name="Yoon S.-H."/>
            <person name="Perez-Pantoja D."/>
            <person name="Moore E.R.B."/>
        </authorList>
    </citation>
    <scope>NUCLEOTIDE SEQUENCE [LARGE SCALE GENOMIC DNA]</scope>
    <source>
        <strain evidence="2">CCUG 49340</strain>
    </source>
</reference>
<dbReference type="EMBL" id="CP062803">
    <property type="protein sequence ID" value="QOT77160.1"/>
    <property type="molecule type" value="Genomic_DNA"/>
</dbReference>
<dbReference type="Proteomes" id="UP000397656">
    <property type="component" value="Chromosome 1"/>
</dbReference>